<keyword evidence="1" id="KW-0812">Transmembrane</keyword>
<evidence type="ECO:0000313" key="3">
    <source>
        <dbReference type="Proteomes" id="UP000757435"/>
    </source>
</evidence>
<dbReference type="AlphaFoldDB" id="A0A951Q9P9"/>
<proteinExistence type="predicted"/>
<comment type="caution">
    <text evidence="2">The sequence shown here is derived from an EMBL/GenBank/DDBJ whole genome shotgun (WGS) entry which is preliminary data.</text>
</comment>
<accession>A0A951Q9P9</accession>
<gene>
    <name evidence="2" type="ORF">KME15_11655</name>
</gene>
<reference evidence="2" key="2">
    <citation type="journal article" date="2022" name="Microbiol. Resour. Announc.">
        <title>Metagenome Sequencing to Explore Phylogenomics of Terrestrial Cyanobacteria.</title>
        <authorList>
            <person name="Ward R.D."/>
            <person name="Stajich J.E."/>
            <person name="Johansen J.R."/>
            <person name="Huntemann M."/>
            <person name="Clum A."/>
            <person name="Foster B."/>
            <person name="Foster B."/>
            <person name="Roux S."/>
            <person name="Palaniappan K."/>
            <person name="Varghese N."/>
            <person name="Mukherjee S."/>
            <person name="Reddy T.B.K."/>
            <person name="Daum C."/>
            <person name="Copeland A."/>
            <person name="Chen I.A."/>
            <person name="Ivanova N.N."/>
            <person name="Kyrpides N.C."/>
            <person name="Shapiro N."/>
            <person name="Eloe-Fadrosh E.A."/>
            <person name="Pietrasiak N."/>
        </authorList>
    </citation>
    <scope>NUCLEOTIDE SEQUENCE</scope>
    <source>
        <strain evidence="2">UHER 2000/2452</strain>
    </source>
</reference>
<sequence length="58" mass="6483">MTYSRSRKSLHLGENLCFFMFTAAALVFIKAGEIYLVNSSYPAEAPGAEPEAQEIFQH</sequence>
<reference evidence="2" key="1">
    <citation type="submission" date="2021-05" db="EMBL/GenBank/DDBJ databases">
        <authorList>
            <person name="Pietrasiak N."/>
            <person name="Ward R."/>
            <person name="Stajich J.E."/>
            <person name="Kurbessoian T."/>
        </authorList>
    </citation>
    <scope>NUCLEOTIDE SEQUENCE</scope>
    <source>
        <strain evidence="2">UHER 2000/2452</strain>
    </source>
</reference>
<feature type="transmembrane region" description="Helical" evidence="1">
    <location>
        <begin position="12"/>
        <end position="31"/>
    </location>
</feature>
<keyword evidence="1" id="KW-1133">Transmembrane helix</keyword>
<keyword evidence="1" id="KW-0472">Membrane</keyword>
<organism evidence="2 3">
    <name type="scientific">Drouetiella hepatica Uher 2000/2452</name>
    <dbReference type="NCBI Taxonomy" id="904376"/>
    <lineage>
        <taxon>Bacteria</taxon>
        <taxon>Bacillati</taxon>
        <taxon>Cyanobacteriota</taxon>
        <taxon>Cyanophyceae</taxon>
        <taxon>Oculatellales</taxon>
        <taxon>Oculatellaceae</taxon>
        <taxon>Drouetiella</taxon>
    </lineage>
</organism>
<dbReference type="Proteomes" id="UP000757435">
    <property type="component" value="Unassembled WGS sequence"/>
</dbReference>
<evidence type="ECO:0000313" key="2">
    <source>
        <dbReference type="EMBL" id="MBW4659322.1"/>
    </source>
</evidence>
<name>A0A951Q9P9_9CYAN</name>
<protein>
    <submittedName>
        <fullName evidence="2">Uncharacterized protein</fullName>
    </submittedName>
</protein>
<evidence type="ECO:0000256" key="1">
    <source>
        <dbReference type="SAM" id="Phobius"/>
    </source>
</evidence>
<dbReference type="EMBL" id="JAHHHD010000011">
    <property type="protein sequence ID" value="MBW4659322.1"/>
    <property type="molecule type" value="Genomic_DNA"/>
</dbReference>